<accession>A0A259TYH0</accession>
<dbReference type="AlphaFoldDB" id="A0A259TYH0"/>
<dbReference type="OrthoDB" id="1393708at2"/>
<dbReference type="SUPFAM" id="SSF51556">
    <property type="entry name" value="Metallo-dependent hydrolases"/>
    <property type="match status" value="1"/>
</dbReference>
<dbReference type="Pfam" id="PF01979">
    <property type="entry name" value="Amidohydro_1"/>
    <property type="match status" value="1"/>
</dbReference>
<organism evidence="4 5">
    <name type="scientific">Rubricoccus marinus</name>
    <dbReference type="NCBI Taxonomy" id="716817"/>
    <lineage>
        <taxon>Bacteria</taxon>
        <taxon>Pseudomonadati</taxon>
        <taxon>Rhodothermota</taxon>
        <taxon>Rhodothermia</taxon>
        <taxon>Rhodothermales</taxon>
        <taxon>Rubricoccaceae</taxon>
        <taxon>Rubricoccus</taxon>
    </lineage>
</organism>
<feature type="domain" description="Amidohydrolase-related" evidence="3">
    <location>
        <begin position="401"/>
        <end position="464"/>
    </location>
</feature>
<proteinExistence type="predicted"/>
<feature type="signal peptide" evidence="2">
    <location>
        <begin position="1"/>
        <end position="20"/>
    </location>
</feature>
<dbReference type="InterPro" id="IPR006680">
    <property type="entry name" value="Amidohydro-rel"/>
</dbReference>
<dbReference type="RefSeq" id="WP_094547084.1">
    <property type="nucleotide sequence ID" value="NZ_MQWB01000001.1"/>
</dbReference>
<dbReference type="InterPro" id="IPR051781">
    <property type="entry name" value="Metallo-dep_Hydrolase"/>
</dbReference>
<dbReference type="GO" id="GO:0016810">
    <property type="term" value="F:hydrolase activity, acting on carbon-nitrogen (but not peptide) bonds"/>
    <property type="evidence" value="ECO:0007669"/>
    <property type="project" value="InterPro"/>
</dbReference>
<dbReference type="SUPFAM" id="SSF51338">
    <property type="entry name" value="Composite domain of metallo-dependent hydrolases"/>
    <property type="match status" value="1"/>
</dbReference>
<evidence type="ECO:0000313" key="4">
    <source>
        <dbReference type="EMBL" id="OZC02628.1"/>
    </source>
</evidence>
<sequence length="582" mass="61103">MIRPLAVAALALLLSAEVSGQVLRGGTNGDTPRRPVSTAHAITNARVVVAPGRVLDRATVVIRDGRIVAVRENADVPFDAQVIEGDSLTVYAGFVDAFAYAGVAEPEDPERYEGDPGNPPRERAGLTPDLDVRTLYDASKAEVKALREAGFTAAHLAPRDGFFAGTGAVVLLRNVARGEAAEMLFLPQTETAIAQIDPARGVYPGTPMGVLSMMRETVENARRETASRTAFRRDASGATRPMYDPVAEALAPVLDGDRALVFYTDGWLDAHRAIRVTEEMRIPNTVLAGVPDVSPVLAKIRARGLSVIAPLALPDTVKTDSLSRTIALPPPSSANPGGVSFVTDRRTISFRDTDAEKGALTAQRLASVGAAERSPSLLASGDVDFAFGSFEAKGKDIRANLRRMVEAGLSPEAALAALTTAPAEMMGLSGTLGTIERGKLANLLVTTGDYFSDSTDVRFVFVEGMRHEIENKPKAASGDPDAVVEIVGTWTYEIELPGSSEGGTMTFTGTPGSFEGTLSAQGETLNLSSVALDGNALTFSFTAPNSGPEITVSGIVSGLEFAGTADVGSFGAFPITATRQPE</sequence>
<protein>
    <recommendedName>
        <fullName evidence="3">Amidohydrolase-related domain-containing protein</fullName>
    </recommendedName>
</protein>
<evidence type="ECO:0000313" key="5">
    <source>
        <dbReference type="Proteomes" id="UP000216446"/>
    </source>
</evidence>
<dbReference type="Proteomes" id="UP000216446">
    <property type="component" value="Unassembled WGS sequence"/>
</dbReference>
<keyword evidence="2" id="KW-0732">Signal</keyword>
<evidence type="ECO:0000256" key="2">
    <source>
        <dbReference type="SAM" id="SignalP"/>
    </source>
</evidence>
<reference evidence="4 5" key="1">
    <citation type="submission" date="2016-11" db="EMBL/GenBank/DDBJ databases">
        <title>Study of marine rhodopsin-containing bacteria.</title>
        <authorList>
            <person name="Yoshizawa S."/>
            <person name="Kumagai Y."/>
            <person name="Kogure K."/>
        </authorList>
    </citation>
    <scope>NUCLEOTIDE SEQUENCE [LARGE SCALE GENOMIC DNA]</scope>
    <source>
        <strain evidence="4 5">SG-29</strain>
    </source>
</reference>
<dbReference type="InParanoid" id="A0A259TYH0"/>
<feature type="compositionally biased region" description="Basic and acidic residues" evidence="1">
    <location>
        <begin position="109"/>
        <end position="126"/>
    </location>
</feature>
<dbReference type="EMBL" id="MQWB01000001">
    <property type="protein sequence ID" value="OZC02628.1"/>
    <property type="molecule type" value="Genomic_DNA"/>
</dbReference>
<dbReference type="PANTHER" id="PTHR43135">
    <property type="entry name" value="ALPHA-D-RIBOSE 1-METHYLPHOSPHONATE 5-TRIPHOSPHATE DIPHOSPHATASE"/>
    <property type="match status" value="1"/>
</dbReference>
<evidence type="ECO:0000256" key="1">
    <source>
        <dbReference type="SAM" id="MobiDB-lite"/>
    </source>
</evidence>
<feature type="chain" id="PRO_5012966457" description="Amidohydrolase-related domain-containing protein" evidence="2">
    <location>
        <begin position="21"/>
        <end position="582"/>
    </location>
</feature>
<gene>
    <name evidence="4" type="ORF">BSZ36_06345</name>
</gene>
<feature type="region of interest" description="Disordered" evidence="1">
    <location>
        <begin position="106"/>
        <end position="126"/>
    </location>
</feature>
<dbReference type="Gene3D" id="3.20.20.140">
    <property type="entry name" value="Metal-dependent hydrolases"/>
    <property type="match status" value="1"/>
</dbReference>
<dbReference type="PANTHER" id="PTHR43135:SF3">
    <property type="entry name" value="ALPHA-D-RIBOSE 1-METHYLPHOSPHONATE 5-TRIPHOSPHATE DIPHOSPHATASE"/>
    <property type="match status" value="1"/>
</dbReference>
<dbReference type="Gene3D" id="2.30.40.10">
    <property type="entry name" value="Urease, subunit C, domain 1"/>
    <property type="match status" value="1"/>
</dbReference>
<evidence type="ECO:0000259" key="3">
    <source>
        <dbReference type="Pfam" id="PF01979"/>
    </source>
</evidence>
<keyword evidence="5" id="KW-1185">Reference proteome</keyword>
<comment type="caution">
    <text evidence="4">The sequence shown here is derived from an EMBL/GenBank/DDBJ whole genome shotgun (WGS) entry which is preliminary data.</text>
</comment>
<name>A0A259TYH0_9BACT</name>
<dbReference type="InterPro" id="IPR011059">
    <property type="entry name" value="Metal-dep_hydrolase_composite"/>
</dbReference>
<dbReference type="InterPro" id="IPR032466">
    <property type="entry name" value="Metal_Hydrolase"/>
</dbReference>